<dbReference type="RefSeq" id="WP_217652602.1">
    <property type="nucleotide sequence ID" value="NZ_FOLM01000029.1"/>
</dbReference>
<feature type="transmembrane region" description="Helical" evidence="1">
    <location>
        <begin position="53"/>
        <end position="75"/>
    </location>
</feature>
<organism evidence="2 3">
    <name type="scientific">Streptomyces aidingensis</name>
    <dbReference type="NCBI Taxonomy" id="910347"/>
    <lineage>
        <taxon>Bacteria</taxon>
        <taxon>Bacillati</taxon>
        <taxon>Actinomycetota</taxon>
        <taxon>Actinomycetes</taxon>
        <taxon>Kitasatosporales</taxon>
        <taxon>Streptomycetaceae</taxon>
        <taxon>Streptomyces</taxon>
    </lineage>
</organism>
<accession>A0A1I1V4Q2</accession>
<evidence type="ECO:0000313" key="2">
    <source>
        <dbReference type="EMBL" id="SFD76998.1"/>
    </source>
</evidence>
<gene>
    <name evidence="2" type="ORF">SAMN05421773_12920</name>
</gene>
<reference evidence="2 3" key="1">
    <citation type="submission" date="2016-10" db="EMBL/GenBank/DDBJ databases">
        <authorList>
            <person name="de Groot N.N."/>
        </authorList>
    </citation>
    <scope>NUCLEOTIDE SEQUENCE [LARGE SCALE GENOMIC DNA]</scope>
    <source>
        <strain evidence="2 3">CGMCC 4.5739</strain>
    </source>
</reference>
<name>A0A1I1V4Q2_9ACTN</name>
<feature type="transmembrane region" description="Helical" evidence="1">
    <location>
        <begin position="152"/>
        <end position="176"/>
    </location>
</feature>
<keyword evidence="1" id="KW-1133">Transmembrane helix</keyword>
<sequence>MTSTSTPRRFALAGLLALAVIPSIAGVFRIAEPAGGADITPENARFFASPAPVVVHILAAVPFGVLGAFQFVPAIRRRHPGRHRAAGRFLVVCGLAAALSGLWMTLFYPRAEGDGGLLTGVRLVFGLAMAASLVLAFTAVRRRDLARHRAWMLRGYAIGMGAGTQTLLFIPAIVVFGPPGGPPRPWSTPSAG</sequence>
<dbReference type="EMBL" id="FOLM01000029">
    <property type="protein sequence ID" value="SFD76998.1"/>
    <property type="molecule type" value="Genomic_DNA"/>
</dbReference>
<keyword evidence="1" id="KW-0812">Transmembrane</keyword>
<protein>
    <submittedName>
        <fullName evidence="2">Uncharacterized membrane protein</fullName>
    </submittedName>
</protein>
<evidence type="ECO:0000256" key="1">
    <source>
        <dbReference type="SAM" id="Phobius"/>
    </source>
</evidence>
<keyword evidence="3" id="KW-1185">Reference proteome</keyword>
<feature type="transmembrane region" description="Helical" evidence="1">
    <location>
        <begin position="120"/>
        <end position="140"/>
    </location>
</feature>
<dbReference type="AlphaFoldDB" id="A0A1I1V4Q2"/>
<dbReference type="Proteomes" id="UP000199207">
    <property type="component" value="Unassembled WGS sequence"/>
</dbReference>
<feature type="transmembrane region" description="Helical" evidence="1">
    <location>
        <begin position="87"/>
        <end position="108"/>
    </location>
</feature>
<dbReference type="STRING" id="910347.SAMN05421773_12920"/>
<dbReference type="InterPro" id="IPR018750">
    <property type="entry name" value="DUF2306_membrane"/>
</dbReference>
<proteinExistence type="predicted"/>
<dbReference type="Pfam" id="PF10067">
    <property type="entry name" value="DUF2306"/>
    <property type="match status" value="1"/>
</dbReference>
<evidence type="ECO:0000313" key="3">
    <source>
        <dbReference type="Proteomes" id="UP000199207"/>
    </source>
</evidence>
<keyword evidence="1" id="KW-0472">Membrane</keyword>